<dbReference type="GO" id="GO:0005778">
    <property type="term" value="C:peroxisomal membrane"/>
    <property type="evidence" value="ECO:0007669"/>
    <property type="project" value="UniProtKB-SubCell"/>
</dbReference>
<name>A0A9N9ANL4_FUNMO</name>
<dbReference type="EMBL" id="CAJVPP010001148">
    <property type="protein sequence ID" value="CAG8537073.1"/>
    <property type="molecule type" value="Genomic_DNA"/>
</dbReference>
<dbReference type="Pfam" id="PF04757">
    <property type="entry name" value="Pex2_Pex12"/>
    <property type="match status" value="1"/>
</dbReference>
<keyword evidence="17" id="KW-0576">Peroxisome</keyword>
<keyword evidence="12" id="KW-0833">Ubl conjugation pathway</keyword>
<evidence type="ECO:0000256" key="11">
    <source>
        <dbReference type="ARBA" id="ARBA00022771"/>
    </source>
</evidence>
<dbReference type="AlphaFoldDB" id="A0A9N9ANL4"/>
<comment type="subcellular location">
    <subcellularLocation>
        <location evidence="2">Peroxisome membrane</location>
        <topology evidence="2">Multi-pass membrane protein</topology>
    </subcellularLocation>
</comment>
<keyword evidence="16" id="KW-0472">Membrane</keyword>
<dbReference type="GO" id="GO:0016567">
    <property type="term" value="P:protein ubiquitination"/>
    <property type="evidence" value="ECO:0007669"/>
    <property type="project" value="UniProtKB-ARBA"/>
</dbReference>
<dbReference type="Proteomes" id="UP000789375">
    <property type="component" value="Unassembled WGS sequence"/>
</dbReference>
<dbReference type="Pfam" id="PF00097">
    <property type="entry name" value="zf-C3HC4"/>
    <property type="match status" value="1"/>
</dbReference>
<comment type="similarity">
    <text evidence="4">Belongs to the pex2/pex10/pex12 family.</text>
</comment>
<keyword evidence="6" id="KW-0813">Transport</keyword>
<dbReference type="Gene3D" id="3.30.40.10">
    <property type="entry name" value="Zinc/RING finger domain, C3HC4 (zinc finger)"/>
    <property type="match status" value="1"/>
</dbReference>
<evidence type="ECO:0000256" key="10">
    <source>
        <dbReference type="ARBA" id="ARBA00022723"/>
    </source>
</evidence>
<reference evidence="21" key="1">
    <citation type="submission" date="2021-06" db="EMBL/GenBank/DDBJ databases">
        <authorList>
            <person name="Kallberg Y."/>
            <person name="Tangrot J."/>
            <person name="Rosling A."/>
        </authorList>
    </citation>
    <scope>NUCLEOTIDE SEQUENCE</scope>
    <source>
        <strain evidence="21">87-6 pot B 2015</strain>
    </source>
</reference>
<keyword evidence="15" id="KW-1133">Transmembrane helix</keyword>
<evidence type="ECO:0000256" key="15">
    <source>
        <dbReference type="ARBA" id="ARBA00022989"/>
    </source>
</evidence>
<keyword evidence="7" id="KW-0962">Peroxisome biogenesis</keyword>
<evidence type="ECO:0000256" key="2">
    <source>
        <dbReference type="ARBA" id="ARBA00004585"/>
    </source>
</evidence>
<protein>
    <recommendedName>
        <fullName evidence="5">RING-type E3 ubiquitin transferase</fullName>
        <ecNumber evidence="5">2.3.2.27</ecNumber>
    </recommendedName>
    <alternativeName>
        <fullName evidence="18">Peroxin-10</fullName>
    </alternativeName>
</protein>
<comment type="catalytic activity">
    <reaction evidence="1">
        <text>S-ubiquitinyl-[E2 ubiquitin-conjugating enzyme]-L-cysteine + [acceptor protein]-L-lysine = [E2 ubiquitin-conjugating enzyme]-L-cysteine + N(6)-ubiquitinyl-[acceptor protein]-L-lysine.</text>
        <dbReference type="EC" id="2.3.2.27"/>
    </reaction>
</comment>
<dbReference type="InterPro" id="IPR013083">
    <property type="entry name" value="Znf_RING/FYVE/PHD"/>
</dbReference>
<evidence type="ECO:0000313" key="22">
    <source>
        <dbReference type="Proteomes" id="UP000789375"/>
    </source>
</evidence>
<dbReference type="PANTHER" id="PTHR23350">
    <property type="entry name" value="PEROXISOME ASSEMBLY PROTEIN 10"/>
    <property type="match status" value="1"/>
</dbReference>
<evidence type="ECO:0000256" key="16">
    <source>
        <dbReference type="ARBA" id="ARBA00023136"/>
    </source>
</evidence>
<dbReference type="InterPro" id="IPR018957">
    <property type="entry name" value="Znf_C3HC4_RING-type"/>
</dbReference>
<gene>
    <name evidence="21" type="ORF">FMOSSE_LOCUS5794</name>
</gene>
<evidence type="ECO:0000256" key="1">
    <source>
        <dbReference type="ARBA" id="ARBA00000900"/>
    </source>
</evidence>
<evidence type="ECO:0000256" key="5">
    <source>
        <dbReference type="ARBA" id="ARBA00012483"/>
    </source>
</evidence>
<evidence type="ECO:0000256" key="4">
    <source>
        <dbReference type="ARBA" id="ARBA00008704"/>
    </source>
</evidence>
<keyword evidence="8" id="KW-0808">Transferase</keyword>
<proteinExistence type="inferred from homology"/>
<dbReference type="InterPro" id="IPR017907">
    <property type="entry name" value="Znf_RING_CS"/>
</dbReference>
<evidence type="ECO:0000256" key="6">
    <source>
        <dbReference type="ARBA" id="ARBA00022448"/>
    </source>
</evidence>
<keyword evidence="13" id="KW-0862">Zinc</keyword>
<accession>A0A9N9ANL4</accession>
<dbReference type="PROSITE" id="PS50089">
    <property type="entry name" value="ZF_RING_2"/>
    <property type="match status" value="1"/>
</dbReference>
<evidence type="ECO:0000256" key="3">
    <source>
        <dbReference type="ARBA" id="ARBA00004906"/>
    </source>
</evidence>
<organism evidence="21 22">
    <name type="scientific">Funneliformis mosseae</name>
    <name type="common">Endomycorrhizal fungus</name>
    <name type="synonym">Glomus mosseae</name>
    <dbReference type="NCBI Taxonomy" id="27381"/>
    <lineage>
        <taxon>Eukaryota</taxon>
        <taxon>Fungi</taxon>
        <taxon>Fungi incertae sedis</taxon>
        <taxon>Mucoromycota</taxon>
        <taxon>Glomeromycotina</taxon>
        <taxon>Glomeromycetes</taxon>
        <taxon>Glomerales</taxon>
        <taxon>Glomeraceae</taxon>
        <taxon>Funneliformis</taxon>
    </lineage>
</organism>
<evidence type="ECO:0000256" key="7">
    <source>
        <dbReference type="ARBA" id="ARBA00022593"/>
    </source>
</evidence>
<keyword evidence="9" id="KW-0812">Transmembrane</keyword>
<feature type="domain" description="RING-type" evidence="20">
    <location>
        <begin position="242"/>
        <end position="269"/>
    </location>
</feature>
<evidence type="ECO:0000259" key="20">
    <source>
        <dbReference type="PROSITE" id="PS50089"/>
    </source>
</evidence>
<keyword evidence="10" id="KW-0479">Metal-binding</keyword>
<evidence type="ECO:0000256" key="19">
    <source>
        <dbReference type="PROSITE-ProRule" id="PRU00175"/>
    </source>
</evidence>
<evidence type="ECO:0000313" key="21">
    <source>
        <dbReference type="EMBL" id="CAG8537073.1"/>
    </source>
</evidence>
<evidence type="ECO:0000256" key="9">
    <source>
        <dbReference type="ARBA" id="ARBA00022692"/>
    </source>
</evidence>
<dbReference type="GO" id="GO:0061630">
    <property type="term" value="F:ubiquitin protein ligase activity"/>
    <property type="evidence" value="ECO:0007669"/>
    <property type="project" value="UniProtKB-EC"/>
</dbReference>
<dbReference type="SUPFAM" id="SSF57850">
    <property type="entry name" value="RING/U-box"/>
    <property type="match status" value="1"/>
</dbReference>
<dbReference type="PANTHER" id="PTHR23350:SF0">
    <property type="entry name" value="PEROXISOME BIOGENESIS FACTOR 10"/>
    <property type="match status" value="1"/>
</dbReference>
<dbReference type="GO" id="GO:0016562">
    <property type="term" value="P:protein import into peroxisome matrix, receptor recycling"/>
    <property type="evidence" value="ECO:0007669"/>
    <property type="project" value="UniProtKB-ARBA"/>
</dbReference>
<evidence type="ECO:0000256" key="13">
    <source>
        <dbReference type="ARBA" id="ARBA00022833"/>
    </source>
</evidence>
<dbReference type="EC" id="2.3.2.27" evidence="5"/>
<evidence type="ECO:0000256" key="14">
    <source>
        <dbReference type="ARBA" id="ARBA00022927"/>
    </source>
</evidence>
<comment type="pathway">
    <text evidence="3">Protein modification; protein ubiquitination.</text>
</comment>
<dbReference type="InterPro" id="IPR001841">
    <property type="entry name" value="Znf_RING"/>
</dbReference>
<keyword evidence="14" id="KW-0653">Protein transport</keyword>
<keyword evidence="11 19" id="KW-0863">Zinc-finger</keyword>
<keyword evidence="22" id="KW-1185">Reference proteome</keyword>
<evidence type="ECO:0000256" key="8">
    <source>
        <dbReference type="ARBA" id="ARBA00022679"/>
    </source>
</evidence>
<evidence type="ECO:0000256" key="18">
    <source>
        <dbReference type="ARBA" id="ARBA00041230"/>
    </source>
</evidence>
<evidence type="ECO:0000256" key="17">
    <source>
        <dbReference type="ARBA" id="ARBA00023140"/>
    </source>
</evidence>
<sequence length="270" mass="31048">MPNSEEATSTTAALIELNRPKIPKFNTSFPYAAQPDIIRANQKDVYYQRVLEEQVTNVFRTFFGTRIQHQYQKEVNVISDLFYFGLTTLLGTQTLGEEYCDIMQASESSKQFPSTSKRATLIFWHVILPYLYTRGISELRKRTKPSRKKLLQKGKQLEDNSIYRNESLEFVTQLGPHEQRLGYEILGFLLVVQFIIQANLYRRTLDDGVSNKDDDDNSEDEADLSFTSTLGLTPQEIAARKCTLCLSPRKNTTATPCGHLFCWTCIIEWC</sequence>
<dbReference type="GO" id="GO:0008270">
    <property type="term" value="F:zinc ion binding"/>
    <property type="evidence" value="ECO:0007669"/>
    <property type="project" value="UniProtKB-KW"/>
</dbReference>
<comment type="caution">
    <text evidence="21">The sequence shown here is derived from an EMBL/GenBank/DDBJ whole genome shotgun (WGS) entry which is preliminary data.</text>
</comment>
<evidence type="ECO:0000256" key="12">
    <source>
        <dbReference type="ARBA" id="ARBA00022786"/>
    </source>
</evidence>
<dbReference type="InterPro" id="IPR006845">
    <property type="entry name" value="Pex_N"/>
</dbReference>
<dbReference type="PROSITE" id="PS00518">
    <property type="entry name" value="ZF_RING_1"/>
    <property type="match status" value="1"/>
</dbReference>
<dbReference type="InterPro" id="IPR025654">
    <property type="entry name" value="PEX2/10"/>
</dbReference>
<dbReference type="CDD" id="cd16527">
    <property type="entry name" value="RING-HC_PEX10"/>
    <property type="match status" value="1"/>
</dbReference>